<accession>A0A5B7F693</accession>
<dbReference type="Proteomes" id="UP000324222">
    <property type="component" value="Unassembled WGS sequence"/>
</dbReference>
<name>A0A5B7F693_PORTR</name>
<evidence type="ECO:0000313" key="2">
    <source>
        <dbReference type="EMBL" id="MPC40593.1"/>
    </source>
</evidence>
<evidence type="ECO:0000256" key="1">
    <source>
        <dbReference type="SAM" id="MobiDB-lite"/>
    </source>
</evidence>
<protein>
    <submittedName>
        <fullName evidence="2">Uncharacterized protein</fullName>
    </submittedName>
</protein>
<sequence>MTSFRLLHGDYATVALGRACHSHVAWREEGRESGREAWRREGRKGREDDSLTCIRSIKHHHTSRTNNTITNNSHRHPCTLHLAAPTPHLARLPATPCHLVSRRAVA</sequence>
<comment type="caution">
    <text evidence="2">The sequence shown here is derived from an EMBL/GenBank/DDBJ whole genome shotgun (WGS) entry which is preliminary data.</text>
</comment>
<evidence type="ECO:0000313" key="3">
    <source>
        <dbReference type="Proteomes" id="UP000324222"/>
    </source>
</evidence>
<gene>
    <name evidence="2" type="ORF">E2C01_034155</name>
</gene>
<keyword evidence="3" id="KW-1185">Reference proteome</keyword>
<organism evidence="2 3">
    <name type="scientific">Portunus trituberculatus</name>
    <name type="common">Swimming crab</name>
    <name type="synonym">Neptunus trituberculatus</name>
    <dbReference type="NCBI Taxonomy" id="210409"/>
    <lineage>
        <taxon>Eukaryota</taxon>
        <taxon>Metazoa</taxon>
        <taxon>Ecdysozoa</taxon>
        <taxon>Arthropoda</taxon>
        <taxon>Crustacea</taxon>
        <taxon>Multicrustacea</taxon>
        <taxon>Malacostraca</taxon>
        <taxon>Eumalacostraca</taxon>
        <taxon>Eucarida</taxon>
        <taxon>Decapoda</taxon>
        <taxon>Pleocyemata</taxon>
        <taxon>Brachyura</taxon>
        <taxon>Eubrachyura</taxon>
        <taxon>Portunoidea</taxon>
        <taxon>Portunidae</taxon>
        <taxon>Portuninae</taxon>
        <taxon>Portunus</taxon>
    </lineage>
</organism>
<proteinExistence type="predicted"/>
<reference evidence="2 3" key="1">
    <citation type="submission" date="2019-05" db="EMBL/GenBank/DDBJ databases">
        <title>Another draft genome of Portunus trituberculatus and its Hox gene families provides insights of decapod evolution.</title>
        <authorList>
            <person name="Jeong J.-H."/>
            <person name="Song I."/>
            <person name="Kim S."/>
            <person name="Choi T."/>
            <person name="Kim D."/>
            <person name="Ryu S."/>
            <person name="Kim W."/>
        </authorList>
    </citation>
    <scope>NUCLEOTIDE SEQUENCE [LARGE SCALE GENOMIC DNA]</scope>
    <source>
        <tissue evidence="2">Muscle</tissue>
    </source>
</reference>
<feature type="compositionally biased region" description="Basic and acidic residues" evidence="1">
    <location>
        <begin position="31"/>
        <end position="49"/>
    </location>
</feature>
<dbReference type="AlphaFoldDB" id="A0A5B7F693"/>
<feature type="region of interest" description="Disordered" evidence="1">
    <location>
        <begin position="31"/>
        <end position="51"/>
    </location>
</feature>
<dbReference type="EMBL" id="VSRR010004745">
    <property type="protein sequence ID" value="MPC40593.1"/>
    <property type="molecule type" value="Genomic_DNA"/>
</dbReference>